<organism evidence="2 3">
    <name type="scientific">Arachis hypogaea</name>
    <name type="common">Peanut</name>
    <dbReference type="NCBI Taxonomy" id="3818"/>
    <lineage>
        <taxon>Eukaryota</taxon>
        <taxon>Viridiplantae</taxon>
        <taxon>Streptophyta</taxon>
        <taxon>Embryophyta</taxon>
        <taxon>Tracheophyta</taxon>
        <taxon>Spermatophyta</taxon>
        <taxon>Magnoliopsida</taxon>
        <taxon>eudicotyledons</taxon>
        <taxon>Gunneridae</taxon>
        <taxon>Pentapetalae</taxon>
        <taxon>rosids</taxon>
        <taxon>fabids</taxon>
        <taxon>Fabales</taxon>
        <taxon>Fabaceae</taxon>
        <taxon>Papilionoideae</taxon>
        <taxon>50 kb inversion clade</taxon>
        <taxon>dalbergioids sensu lato</taxon>
        <taxon>Dalbergieae</taxon>
        <taxon>Pterocarpus clade</taxon>
        <taxon>Arachis</taxon>
    </lineage>
</organism>
<proteinExistence type="predicted"/>
<comment type="caution">
    <text evidence="2">The sequence shown here is derived from an EMBL/GenBank/DDBJ whole genome shotgun (WGS) entry which is preliminary data.</text>
</comment>
<reference evidence="2 3" key="1">
    <citation type="submission" date="2019-01" db="EMBL/GenBank/DDBJ databases">
        <title>Sequencing of cultivated peanut Arachis hypogaea provides insights into genome evolution and oil improvement.</title>
        <authorList>
            <person name="Chen X."/>
        </authorList>
    </citation>
    <scope>NUCLEOTIDE SEQUENCE [LARGE SCALE GENOMIC DNA]</scope>
    <source>
        <strain evidence="3">cv. Fuhuasheng</strain>
        <tissue evidence="2">Leaves</tissue>
    </source>
</reference>
<evidence type="ECO:0000313" key="2">
    <source>
        <dbReference type="EMBL" id="RYR38814.1"/>
    </source>
</evidence>
<feature type="region of interest" description="Disordered" evidence="1">
    <location>
        <begin position="145"/>
        <end position="164"/>
    </location>
</feature>
<evidence type="ECO:0000256" key="1">
    <source>
        <dbReference type="SAM" id="MobiDB-lite"/>
    </source>
</evidence>
<dbReference type="EMBL" id="SDMP01000009">
    <property type="protein sequence ID" value="RYR38814.1"/>
    <property type="molecule type" value="Genomic_DNA"/>
</dbReference>
<evidence type="ECO:0000313" key="3">
    <source>
        <dbReference type="Proteomes" id="UP000289738"/>
    </source>
</evidence>
<keyword evidence="3" id="KW-1185">Reference proteome</keyword>
<sequence>MHVTHCDRRASVFVVDELEPFKCWSQGSFRVHLAGGTCDYGLFQSLCFPCRYALAACAVASIEWGSYVHPVYRQQSVFRHTKKLSEIIDGDHLGNDADGRCHLVEPAPISEICSDVGLPKAVGDTRVPVTNHAYVMGLDGMGQHNYQSKKPVDTEDDKAEEEVV</sequence>
<dbReference type="Proteomes" id="UP000289738">
    <property type="component" value="Chromosome A09"/>
</dbReference>
<gene>
    <name evidence="2" type="ORF">Ahy_A09g044035</name>
</gene>
<protein>
    <submittedName>
        <fullName evidence="2">Uncharacterized protein</fullName>
    </submittedName>
</protein>
<dbReference type="AlphaFoldDB" id="A0A445BJG3"/>
<name>A0A445BJG3_ARAHY</name>
<feature type="compositionally biased region" description="Acidic residues" evidence="1">
    <location>
        <begin position="154"/>
        <end position="164"/>
    </location>
</feature>
<accession>A0A445BJG3</accession>